<name>B8J510_ANAD2</name>
<dbReference type="PANTHER" id="PTHR36965">
    <property type="entry name" value="FE(2+)-TRAFFICKING PROTEIN-RELATED"/>
    <property type="match status" value="1"/>
</dbReference>
<dbReference type="SUPFAM" id="SSF111148">
    <property type="entry name" value="YggX-like"/>
    <property type="match status" value="1"/>
</dbReference>
<evidence type="ECO:0000313" key="4">
    <source>
        <dbReference type="Proteomes" id="UP000007089"/>
    </source>
</evidence>
<dbReference type="Gene3D" id="1.10.3880.10">
    <property type="entry name" value="Fe(II) trafficking protein YggX"/>
    <property type="match status" value="1"/>
</dbReference>
<dbReference type="InterPro" id="IPR007457">
    <property type="entry name" value="Fe_traffick_prot_YggX"/>
</dbReference>
<dbReference type="Proteomes" id="UP000007089">
    <property type="component" value="Chromosome"/>
</dbReference>
<comment type="similarity">
    <text evidence="2">Belongs to the Fe(2+)-trafficking protein family.</text>
</comment>
<dbReference type="EMBL" id="CP001359">
    <property type="protein sequence ID" value="ACL64865.1"/>
    <property type="molecule type" value="Genomic_DNA"/>
</dbReference>
<keyword evidence="1 2" id="KW-0408">Iron</keyword>
<sequence>MFRRSAGPAPSTGPHLRKDVGVARMVMCKKLGRELPGLAYKPFPNELGQRIYDSISQDAWKLWLEHFKMILNEYRLAPADPRTTEILYQQAEQFFFGENAQLPPDYRPPPSKG</sequence>
<gene>
    <name evidence="3" type="ordered locus">A2cp1_1521</name>
</gene>
<dbReference type="Pfam" id="PF04362">
    <property type="entry name" value="Iron_traffic"/>
    <property type="match status" value="1"/>
</dbReference>
<dbReference type="GO" id="GO:0005506">
    <property type="term" value="F:iron ion binding"/>
    <property type="evidence" value="ECO:0007669"/>
    <property type="project" value="UniProtKB-UniRule"/>
</dbReference>
<dbReference type="KEGG" id="acp:A2cp1_1521"/>
<accession>B8J510</accession>
<keyword evidence="4" id="KW-1185">Reference proteome</keyword>
<evidence type="ECO:0000256" key="1">
    <source>
        <dbReference type="ARBA" id="ARBA00023004"/>
    </source>
</evidence>
<reference evidence="3" key="1">
    <citation type="submission" date="2009-01" db="EMBL/GenBank/DDBJ databases">
        <title>Complete sequence of Anaeromyxobacter dehalogenans 2CP-1.</title>
        <authorList>
            <consortium name="US DOE Joint Genome Institute"/>
            <person name="Lucas S."/>
            <person name="Copeland A."/>
            <person name="Lapidus A."/>
            <person name="Glavina del Rio T."/>
            <person name="Dalin E."/>
            <person name="Tice H."/>
            <person name="Bruce D."/>
            <person name="Goodwin L."/>
            <person name="Pitluck S."/>
            <person name="Saunders E."/>
            <person name="Brettin T."/>
            <person name="Detter J.C."/>
            <person name="Han C."/>
            <person name="Larimer F."/>
            <person name="Land M."/>
            <person name="Hauser L."/>
            <person name="Kyrpides N."/>
            <person name="Ovchinnikova G."/>
            <person name="Beliaev A.S."/>
            <person name="Richardson P."/>
        </authorList>
    </citation>
    <scope>NUCLEOTIDE SEQUENCE</scope>
    <source>
        <strain evidence="3">2CP-1</strain>
    </source>
</reference>
<dbReference type="HAMAP" id="MF_00686">
    <property type="entry name" value="Fe_traffic_YggX"/>
    <property type="match status" value="1"/>
</dbReference>
<evidence type="ECO:0000256" key="2">
    <source>
        <dbReference type="HAMAP-Rule" id="MF_00686"/>
    </source>
</evidence>
<dbReference type="HOGENOM" id="CLU_170994_0_0_7"/>
<dbReference type="AlphaFoldDB" id="B8J510"/>
<dbReference type="NCBIfam" id="NF003817">
    <property type="entry name" value="PRK05408.1"/>
    <property type="match status" value="1"/>
</dbReference>
<dbReference type="GO" id="GO:0034599">
    <property type="term" value="P:cellular response to oxidative stress"/>
    <property type="evidence" value="ECO:0007669"/>
    <property type="project" value="TreeGrafter"/>
</dbReference>
<dbReference type="PANTHER" id="PTHR36965:SF1">
    <property type="entry name" value="FE(2+)-TRAFFICKING PROTEIN-RELATED"/>
    <property type="match status" value="1"/>
</dbReference>
<protein>
    <recommendedName>
        <fullName evidence="2">Probable Fe(2+)-trafficking protein</fullName>
    </recommendedName>
</protein>
<comment type="function">
    <text evidence="2">Could be a mediator in iron transactions between iron acquisition and iron-requiring processes, such as synthesis and/or repair of Fe-S clusters in biosynthetic enzymes.</text>
</comment>
<dbReference type="InterPro" id="IPR036766">
    <property type="entry name" value="Fe_traffick_prot_YggX_sf"/>
</dbReference>
<dbReference type="GO" id="GO:0005829">
    <property type="term" value="C:cytosol"/>
    <property type="evidence" value="ECO:0007669"/>
    <property type="project" value="TreeGrafter"/>
</dbReference>
<organism evidence="3 4">
    <name type="scientific">Anaeromyxobacter dehalogenans (strain ATCC BAA-258 / DSM 21875 / 2CP-1)</name>
    <dbReference type="NCBI Taxonomy" id="455488"/>
    <lineage>
        <taxon>Bacteria</taxon>
        <taxon>Pseudomonadati</taxon>
        <taxon>Myxococcota</taxon>
        <taxon>Myxococcia</taxon>
        <taxon>Myxococcales</taxon>
        <taxon>Cystobacterineae</taxon>
        <taxon>Anaeromyxobacteraceae</taxon>
        <taxon>Anaeromyxobacter</taxon>
    </lineage>
</organism>
<evidence type="ECO:0000313" key="3">
    <source>
        <dbReference type="EMBL" id="ACL64865.1"/>
    </source>
</evidence>
<proteinExistence type="inferred from homology"/>